<dbReference type="AlphaFoldDB" id="A0A7Y7XZA0"/>
<protein>
    <submittedName>
        <fullName evidence="2">Dual specificity protein phosphatase family protein</fullName>
    </submittedName>
</protein>
<dbReference type="InterPro" id="IPR029021">
    <property type="entry name" value="Prot-tyrosine_phosphatase-like"/>
</dbReference>
<dbReference type="InterPro" id="IPR000387">
    <property type="entry name" value="Tyr_Pase_dom"/>
</dbReference>
<dbReference type="InterPro" id="IPR050561">
    <property type="entry name" value="PTP"/>
</dbReference>
<proteinExistence type="predicted"/>
<dbReference type="Pfam" id="PF22785">
    <property type="entry name" value="Tc-R-P"/>
    <property type="match status" value="1"/>
</dbReference>
<accession>A0A7Y7XZA0</accession>
<dbReference type="SUPFAM" id="SSF52799">
    <property type="entry name" value="(Phosphotyrosine protein) phosphatases II"/>
    <property type="match status" value="1"/>
</dbReference>
<reference evidence="2 3" key="1">
    <citation type="submission" date="2020-04" db="EMBL/GenBank/DDBJ databases">
        <title>Molecular characterization of pseudomonads from Agaricus bisporus reveal novel blotch 2 pathogens in Western Europe.</title>
        <authorList>
            <person name="Taparia T."/>
            <person name="Krijger M."/>
            <person name="Haynes E."/>
            <person name="Elpinstone J.G."/>
            <person name="Noble R."/>
            <person name="Van Der Wolf J."/>
        </authorList>
    </citation>
    <scope>NUCLEOTIDE SEQUENCE [LARGE SCALE GENOMIC DNA]</scope>
    <source>
        <strain evidence="2 3">IPO3738</strain>
    </source>
</reference>
<dbReference type="Gene3D" id="3.90.190.10">
    <property type="entry name" value="Protein tyrosine phosphatase superfamily"/>
    <property type="match status" value="1"/>
</dbReference>
<evidence type="ECO:0000259" key="1">
    <source>
        <dbReference type="PROSITE" id="PS50056"/>
    </source>
</evidence>
<dbReference type="InterPro" id="IPR016130">
    <property type="entry name" value="Tyr_Pase_AS"/>
</dbReference>
<evidence type="ECO:0000313" key="3">
    <source>
        <dbReference type="Proteomes" id="UP000517547"/>
    </source>
</evidence>
<dbReference type="EMBL" id="JACAQE010000003">
    <property type="protein sequence ID" value="NWC14153.1"/>
    <property type="molecule type" value="Genomic_DNA"/>
</dbReference>
<gene>
    <name evidence="2" type="ORF">HX845_10885</name>
</gene>
<dbReference type="CDD" id="cd14505">
    <property type="entry name" value="CDKN3-like"/>
    <property type="match status" value="1"/>
</dbReference>
<dbReference type="Proteomes" id="UP000517547">
    <property type="component" value="Unassembled WGS sequence"/>
</dbReference>
<dbReference type="RefSeq" id="WP_017129306.1">
    <property type="nucleotide sequence ID" value="NZ_JACAQE010000003.1"/>
</dbReference>
<sequence>MSHPFSILAMPDGEGSLIFTPCPGTQDEALQQALGTLKNAGASAIVSLMSDAELTHNGVGELGQQVQAAGLAWYQLPIEDDEAPDAELETRWQKVLPALSKLLDANQAIAIHCKGGSGRTGLVAAKLMIDRGVPRTRAVELVQQLRPRAIQKPSHVAYIERL</sequence>
<evidence type="ECO:0000313" key="2">
    <source>
        <dbReference type="EMBL" id="NWC14153.1"/>
    </source>
</evidence>
<feature type="domain" description="Tyrosine specific protein phosphatases" evidence="1">
    <location>
        <begin position="93"/>
        <end position="157"/>
    </location>
</feature>
<organism evidence="2 3">
    <name type="scientific">Pseudomonas gingeri</name>
    <dbReference type="NCBI Taxonomy" id="117681"/>
    <lineage>
        <taxon>Bacteria</taxon>
        <taxon>Pseudomonadati</taxon>
        <taxon>Pseudomonadota</taxon>
        <taxon>Gammaproteobacteria</taxon>
        <taxon>Pseudomonadales</taxon>
        <taxon>Pseudomonadaceae</taxon>
        <taxon>Pseudomonas</taxon>
    </lineage>
</organism>
<name>A0A7Y7XZA0_9PSED</name>
<dbReference type="PROSITE" id="PS00383">
    <property type="entry name" value="TYR_PHOSPHATASE_1"/>
    <property type="match status" value="1"/>
</dbReference>
<comment type="caution">
    <text evidence="2">The sequence shown here is derived from an EMBL/GenBank/DDBJ whole genome shotgun (WGS) entry which is preliminary data.</text>
</comment>
<dbReference type="PANTHER" id="PTHR23339">
    <property type="entry name" value="TYROSINE SPECIFIC PROTEIN PHOSPHATASE AND DUAL SPECIFICITY PROTEIN PHOSPHATASE"/>
    <property type="match status" value="1"/>
</dbReference>
<dbReference type="PROSITE" id="PS50056">
    <property type="entry name" value="TYR_PHOSPHATASE_2"/>
    <property type="match status" value="1"/>
</dbReference>